<dbReference type="CDD" id="cd00586">
    <property type="entry name" value="4HBT"/>
    <property type="match status" value="1"/>
</dbReference>
<evidence type="ECO:0000259" key="3">
    <source>
        <dbReference type="Pfam" id="PF03061"/>
    </source>
</evidence>
<dbReference type="Pfam" id="PF03061">
    <property type="entry name" value="4HBT"/>
    <property type="match status" value="1"/>
</dbReference>
<gene>
    <name evidence="4" type="ORF">DIT97_12080</name>
</gene>
<proteinExistence type="inferred from homology"/>
<evidence type="ECO:0000256" key="2">
    <source>
        <dbReference type="ARBA" id="ARBA00022801"/>
    </source>
</evidence>
<dbReference type="EMBL" id="DQAY01000069">
    <property type="protein sequence ID" value="HCO23745.1"/>
    <property type="molecule type" value="Genomic_DNA"/>
</dbReference>
<keyword evidence="2" id="KW-0378">Hydrolase</keyword>
<dbReference type="InterPro" id="IPR006684">
    <property type="entry name" value="YbgC/YbaW"/>
</dbReference>
<evidence type="ECO:0000313" key="5">
    <source>
        <dbReference type="Proteomes" id="UP000263642"/>
    </source>
</evidence>
<dbReference type="PANTHER" id="PTHR31793">
    <property type="entry name" value="4-HYDROXYBENZOYL-COA THIOESTERASE FAMILY MEMBER"/>
    <property type="match status" value="1"/>
</dbReference>
<dbReference type="InterPro" id="IPR029069">
    <property type="entry name" value="HotDog_dom_sf"/>
</dbReference>
<dbReference type="InterPro" id="IPR050563">
    <property type="entry name" value="4-hydroxybenzoyl-CoA_TE"/>
</dbReference>
<feature type="domain" description="Thioesterase" evidence="3">
    <location>
        <begin position="20"/>
        <end position="103"/>
    </location>
</feature>
<organism evidence="4 5">
    <name type="scientific">Gimesia maris</name>
    <dbReference type="NCBI Taxonomy" id="122"/>
    <lineage>
        <taxon>Bacteria</taxon>
        <taxon>Pseudomonadati</taxon>
        <taxon>Planctomycetota</taxon>
        <taxon>Planctomycetia</taxon>
        <taxon>Planctomycetales</taxon>
        <taxon>Planctomycetaceae</taxon>
        <taxon>Gimesia</taxon>
    </lineage>
</organism>
<dbReference type="Gene3D" id="3.10.129.10">
    <property type="entry name" value="Hotdog Thioesterase"/>
    <property type="match status" value="1"/>
</dbReference>
<evidence type="ECO:0000313" key="4">
    <source>
        <dbReference type="EMBL" id="HCO23745.1"/>
    </source>
</evidence>
<dbReference type="Proteomes" id="UP000263642">
    <property type="component" value="Unassembled WGS sequence"/>
</dbReference>
<comment type="caution">
    <text evidence="4">The sequence shown here is derived from an EMBL/GenBank/DDBJ whole genome shotgun (WGS) entry which is preliminary data.</text>
</comment>
<dbReference type="PROSITE" id="PS01328">
    <property type="entry name" value="4HBCOA_THIOESTERASE"/>
    <property type="match status" value="1"/>
</dbReference>
<accession>A0A3D3R4K8</accession>
<dbReference type="PANTHER" id="PTHR31793:SF27">
    <property type="entry name" value="NOVEL THIOESTERASE SUPERFAMILY DOMAIN AND SAPOSIN A-TYPE DOMAIN CONTAINING PROTEIN (0610012H03RIK)"/>
    <property type="match status" value="1"/>
</dbReference>
<dbReference type="AlphaFoldDB" id="A0A3D3R4K8"/>
<evidence type="ECO:0000256" key="1">
    <source>
        <dbReference type="ARBA" id="ARBA00005953"/>
    </source>
</evidence>
<dbReference type="InterPro" id="IPR008272">
    <property type="entry name" value="HB-CoA_thioesterase_AS"/>
</dbReference>
<name>A0A3D3R4K8_9PLAN</name>
<reference evidence="4 5" key="1">
    <citation type="journal article" date="2018" name="Nat. Biotechnol.">
        <title>A standardized bacterial taxonomy based on genome phylogeny substantially revises the tree of life.</title>
        <authorList>
            <person name="Parks D.H."/>
            <person name="Chuvochina M."/>
            <person name="Waite D.W."/>
            <person name="Rinke C."/>
            <person name="Skarshewski A."/>
            <person name="Chaumeil P.A."/>
            <person name="Hugenholtz P."/>
        </authorList>
    </citation>
    <scope>NUCLEOTIDE SEQUENCE [LARGE SCALE GENOMIC DNA]</scope>
    <source>
        <strain evidence="4">UBA9375</strain>
    </source>
</reference>
<dbReference type="InterPro" id="IPR006683">
    <property type="entry name" value="Thioestr_dom"/>
</dbReference>
<dbReference type="SUPFAM" id="SSF54637">
    <property type="entry name" value="Thioesterase/thiol ester dehydrase-isomerase"/>
    <property type="match status" value="1"/>
</dbReference>
<dbReference type="PIRSF" id="PIRSF003230">
    <property type="entry name" value="YbgC"/>
    <property type="match status" value="1"/>
</dbReference>
<dbReference type="GO" id="GO:0047617">
    <property type="term" value="F:fatty acyl-CoA hydrolase activity"/>
    <property type="evidence" value="ECO:0007669"/>
    <property type="project" value="TreeGrafter"/>
</dbReference>
<sequence>MSCTFKTTRRVEFHETDMAGIVHFANFYKYMEQAEHEYFRSLGLTIVDKQADGSIIGWPRVSAQCSFESPACYGDLLEIRLNIERIGVKSLTIEYDLWRDETKIARGRMKTVCCQFTHGSPMQSIAIPERMLLKFEASMDQDE</sequence>
<protein>
    <submittedName>
        <fullName evidence="4">Acyl-CoA thioesterase</fullName>
    </submittedName>
</protein>
<comment type="similarity">
    <text evidence="1">Belongs to the 4-hydroxybenzoyl-CoA thioesterase family.</text>
</comment>